<sequence length="172" mass="19982">MHPVMSTEELNDLVWKLAKHHGYKSDQNAIVFQAENKYHRISSQVHYKNLHLETLFEWPSTDSYHKVSHLPGYPFALAIGWPPYHNYFYPDYPHAAPLPMVVTFIHHTLQLLTVGGLLFVLATQNEAGWPTQELNKIAEKIDEYVLPPVFGQSEEHALMVFRRRATDAVRYE</sequence>
<proteinExistence type="predicted"/>
<reference evidence="1" key="1">
    <citation type="submission" date="2021-01" db="EMBL/GenBank/DDBJ databases">
        <title>Marivirga sp. nov., isolated from intertidal surface sediments.</title>
        <authorList>
            <person name="Zhang M."/>
        </authorList>
    </citation>
    <scope>NUCLEOTIDE SEQUENCE</scope>
    <source>
        <strain evidence="1">SM1354</strain>
    </source>
</reference>
<accession>A0A937DLG6</accession>
<dbReference type="AlphaFoldDB" id="A0A937DLG6"/>
<evidence type="ECO:0000313" key="2">
    <source>
        <dbReference type="Proteomes" id="UP000642920"/>
    </source>
</evidence>
<dbReference type="RefSeq" id="WP_201924474.1">
    <property type="nucleotide sequence ID" value="NZ_JAERQG010000006.1"/>
</dbReference>
<evidence type="ECO:0000313" key="1">
    <source>
        <dbReference type="EMBL" id="MBL0767089.1"/>
    </source>
</evidence>
<keyword evidence="2" id="KW-1185">Reference proteome</keyword>
<comment type="caution">
    <text evidence="1">The sequence shown here is derived from an EMBL/GenBank/DDBJ whole genome shotgun (WGS) entry which is preliminary data.</text>
</comment>
<gene>
    <name evidence="1" type="ORF">JKP34_17620</name>
</gene>
<organism evidence="1 2">
    <name type="scientific">Marivirga atlantica</name>
    <dbReference type="NCBI Taxonomy" id="1548457"/>
    <lineage>
        <taxon>Bacteria</taxon>
        <taxon>Pseudomonadati</taxon>
        <taxon>Bacteroidota</taxon>
        <taxon>Cytophagia</taxon>
        <taxon>Cytophagales</taxon>
        <taxon>Marivirgaceae</taxon>
        <taxon>Marivirga</taxon>
    </lineage>
</organism>
<dbReference type="EMBL" id="JAERQG010000006">
    <property type="protein sequence ID" value="MBL0767089.1"/>
    <property type="molecule type" value="Genomic_DNA"/>
</dbReference>
<name>A0A937DLG6_9BACT</name>
<dbReference type="Proteomes" id="UP000642920">
    <property type="component" value="Unassembled WGS sequence"/>
</dbReference>
<protein>
    <submittedName>
        <fullName evidence="1">Uncharacterized protein</fullName>
    </submittedName>
</protein>